<gene>
    <name evidence="2" type="ORF">ACFPIJ_39275</name>
</gene>
<dbReference type="InterPro" id="IPR029058">
    <property type="entry name" value="AB_hydrolase_fold"/>
</dbReference>
<proteinExistence type="predicted"/>
<reference evidence="3" key="1">
    <citation type="journal article" date="2019" name="Int. J. Syst. Evol. Microbiol.">
        <title>The Global Catalogue of Microorganisms (GCM) 10K type strain sequencing project: providing services to taxonomists for standard genome sequencing and annotation.</title>
        <authorList>
            <consortium name="The Broad Institute Genomics Platform"/>
            <consortium name="The Broad Institute Genome Sequencing Center for Infectious Disease"/>
            <person name="Wu L."/>
            <person name="Ma J."/>
        </authorList>
    </citation>
    <scope>NUCLEOTIDE SEQUENCE [LARGE SCALE GENOMIC DNA]</scope>
    <source>
        <strain evidence="3">CGMCC 4.7152</strain>
    </source>
</reference>
<accession>A0ABV9W763</accession>
<dbReference type="InterPro" id="IPR050228">
    <property type="entry name" value="Carboxylesterase_BioH"/>
</dbReference>
<comment type="caution">
    <text evidence="2">The sequence shown here is derived from an EMBL/GenBank/DDBJ whole genome shotgun (WGS) entry which is preliminary data.</text>
</comment>
<dbReference type="SUPFAM" id="SSF53474">
    <property type="entry name" value="alpha/beta-Hydrolases"/>
    <property type="match status" value="1"/>
</dbReference>
<evidence type="ECO:0000313" key="2">
    <source>
        <dbReference type="EMBL" id="MFC5003854.1"/>
    </source>
</evidence>
<evidence type="ECO:0000313" key="3">
    <source>
        <dbReference type="Proteomes" id="UP001595912"/>
    </source>
</evidence>
<dbReference type="PRINTS" id="PR00111">
    <property type="entry name" value="ABHYDROLASE"/>
</dbReference>
<dbReference type="PANTHER" id="PTHR43194">
    <property type="entry name" value="HYDROLASE ALPHA/BETA FOLD FAMILY"/>
    <property type="match status" value="1"/>
</dbReference>
<sequence>MRRVTLQRDDVTISALAGGSGPPVVLLHGLAGSANELVPTATALLDSHTVVVPDQRGHGRSTRHPTDVSRRAYVDDVIAVLDAFTAAPAVLVGQSMGAHTAMLVAARHPSRVRGLVMLEGGVGGDDGDYPSRLEAWFASWPVPFPSREAAVEFLGGRSLAQAWAADLEERDGGLWPRFDGTVMTAAIRGVADVARWDDWAAVRAPTLLVRGSDGTGPPGEVERMVALRPGTAHVVVPDAGHDVHLDQPDAWLAVLRRFLDGRNP</sequence>
<keyword evidence="2" id="KW-0378">Hydrolase</keyword>
<keyword evidence="3" id="KW-1185">Reference proteome</keyword>
<dbReference type="Gene3D" id="3.40.50.1820">
    <property type="entry name" value="alpha/beta hydrolase"/>
    <property type="match status" value="1"/>
</dbReference>
<protein>
    <submittedName>
        <fullName evidence="2">Alpha/beta fold hydrolase</fullName>
    </submittedName>
</protein>
<dbReference type="EMBL" id="JBHSIU010000054">
    <property type="protein sequence ID" value="MFC5003854.1"/>
    <property type="molecule type" value="Genomic_DNA"/>
</dbReference>
<dbReference type="RefSeq" id="WP_380123187.1">
    <property type="nucleotide sequence ID" value="NZ_JBHSIU010000054.1"/>
</dbReference>
<dbReference type="GO" id="GO:0016787">
    <property type="term" value="F:hydrolase activity"/>
    <property type="evidence" value="ECO:0007669"/>
    <property type="project" value="UniProtKB-KW"/>
</dbReference>
<dbReference type="Pfam" id="PF00561">
    <property type="entry name" value="Abhydrolase_1"/>
    <property type="match status" value="1"/>
</dbReference>
<dbReference type="Proteomes" id="UP001595912">
    <property type="component" value="Unassembled WGS sequence"/>
</dbReference>
<feature type="domain" description="AB hydrolase-1" evidence="1">
    <location>
        <begin position="22"/>
        <end position="248"/>
    </location>
</feature>
<name>A0ABV9W763_9ACTN</name>
<evidence type="ECO:0000259" key="1">
    <source>
        <dbReference type="Pfam" id="PF00561"/>
    </source>
</evidence>
<organism evidence="2 3">
    <name type="scientific">Dactylosporangium cerinum</name>
    <dbReference type="NCBI Taxonomy" id="1434730"/>
    <lineage>
        <taxon>Bacteria</taxon>
        <taxon>Bacillati</taxon>
        <taxon>Actinomycetota</taxon>
        <taxon>Actinomycetes</taxon>
        <taxon>Micromonosporales</taxon>
        <taxon>Micromonosporaceae</taxon>
        <taxon>Dactylosporangium</taxon>
    </lineage>
</organism>
<dbReference type="PANTHER" id="PTHR43194:SF2">
    <property type="entry name" value="PEROXISOMAL MEMBRANE PROTEIN LPX1"/>
    <property type="match status" value="1"/>
</dbReference>
<dbReference type="InterPro" id="IPR000073">
    <property type="entry name" value="AB_hydrolase_1"/>
</dbReference>